<gene>
    <name evidence="1" type="ORF">RIMI_LOCUS21760569</name>
</gene>
<dbReference type="EMBL" id="CAUEEQ010077799">
    <property type="protein sequence ID" value="CAJ0966861.1"/>
    <property type="molecule type" value="Genomic_DNA"/>
</dbReference>
<reference evidence="1" key="1">
    <citation type="submission" date="2023-07" db="EMBL/GenBank/DDBJ databases">
        <authorList>
            <person name="Stuckert A."/>
        </authorList>
    </citation>
    <scope>NUCLEOTIDE SEQUENCE</scope>
</reference>
<feature type="non-terminal residue" evidence="1">
    <location>
        <position position="212"/>
    </location>
</feature>
<organism evidence="1 2">
    <name type="scientific">Ranitomeya imitator</name>
    <name type="common">mimic poison frog</name>
    <dbReference type="NCBI Taxonomy" id="111125"/>
    <lineage>
        <taxon>Eukaryota</taxon>
        <taxon>Metazoa</taxon>
        <taxon>Chordata</taxon>
        <taxon>Craniata</taxon>
        <taxon>Vertebrata</taxon>
        <taxon>Euteleostomi</taxon>
        <taxon>Amphibia</taxon>
        <taxon>Batrachia</taxon>
        <taxon>Anura</taxon>
        <taxon>Neobatrachia</taxon>
        <taxon>Hyloidea</taxon>
        <taxon>Dendrobatidae</taxon>
        <taxon>Dendrobatinae</taxon>
        <taxon>Ranitomeya</taxon>
    </lineage>
</organism>
<evidence type="ECO:0000313" key="1">
    <source>
        <dbReference type="EMBL" id="CAJ0966861.1"/>
    </source>
</evidence>
<sequence>MDDPGCCIKDGLERGKRGEVESCERPREVVSDKSCDADVEVGLLMGMLKSPRIRVGSSEDMKCGSQAEKWSRKWMIKDTQPGKIYFHTFHQIRSTLIKVMDMQHSDITAPQISVILYSGDITAPQISVILYSGDITAPQISVILYSSDITAPQISVILYSSDITAPQIYQLYYTAVTSPLPRYQLYYTALRRVFISDDDGSCDGEVQWWRMW</sequence>
<proteinExistence type="predicted"/>
<dbReference type="Proteomes" id="UP001176940">
    <property type="component" value="Unassembled WGS sequence"/>
</dbReference>
<evidence type="ECO:0000313" key="2">
    <source>
        <dbReference type="Proteomes" id="UP001176940"/>
    </source>
</evidence>
<accession>A0ABN9MMC1</accession>
<protein>
    <submittedName>
        <fullName evidence="1">Uncharacterized protein</fullName>
    </submittedName>
</protein>
<keyword evidence="2" id="KW-1185">Reference proteome</keyword>
<comment type="caution">
    <text evidence="1">The sequence shown here is derived from an EMBL/GenBank/DDBJ whole genome shotgun (WGS) entry which is preliminary data.</text>
</comment>
<name>A0ABN9MMC1_9NEOB</name>